<proteinExistence type="inferred from homology"/>
<dbReference type="InterPro" id="IPR040603">
    <property type="entry name" value="FAN1_SAP_bact"/>
</dbReference>
<evidence type="ECO:0000313" key="13">
    <source>
        <dbReference type="EMBL" id="ARU06923.1"/>
    </source>
</evidence>
<comment type="similarity">
    <text evidence="4">Belongs to the FAN1 family.</text>
</comment>
<keyword evidence="6" id="KW-0540">Nuclease</keyword>
<evidence type="ECO:0000259" key="12">
    <source>
        <dbReference type="SMART" id="SM00990"/>
    </source>
</evidence>
<evidence type="ECO:0000256" key="6">
    <source>
        <dbReference type="ARBA" id="ARBA00022722"/>
    </source>
</evidence>
<dbReference type="GO" id="GO:0003676">
    <property type="term" value="F:nucleic acid binding"/>
    <property type="evidence" value="ECO:0007669"/>
    <property type="project" value="InterPro"/>
</dbReference>
<dbReference type="GO" id="GO:0036297">
    <property type="term" value="P:interstrand cross-link repair"/>
    <property type="evidence" value="ECO:0007669"/>
    <property type="project" value="InterPro"/>
</dbReference>
<dbReference type="InterPro" id="IPR049125">
    <property type="entry name" value="FAN1-like_WH"/>
</dbReference>
<dbReference type="EMBL" id="CP021455">
    <property type="protein sequence ID" value="ARU06923.1"/>
    <property type="molecule type" value="Genomic_DNA"/>
</dbReference>
<keyword evidence="10" id="KW-0464">Manganese</keyword>
<dbReference type="PANTHER" id="PTHR15749">
    <property type="entry name" value="FANCONI-ASSOCIATED NUCLEASE 1"/>
    <property type="match status" value="1"/>
</dbReference>
<name>A0A1Y0ETJ7_9BURK</name>
<evidence type="ECO:0000256" key="1">
    <source>
        <dbReference type="ARBA" id="ARBA00000983"/>
    </source>
</evidence>
<keyword evidence="9" id="KW-0460">Magnesium</keyword>
<dbReference type="KEGG" id="cser:CCO03_16035"/>
<evidence type="ECO:0000256" key="8">
    <source>
        <dbReference type="ARBA" id="ARBA00022801"/>
    </source>
</evidence>
<dbReference type="Pfam" id="PF08774">
    <property type="entry name" value="VRR_NUC"/>
    <property type="match status" value="1"/>
</dbReference>
<evidence type="ECO:0000256" key="7">
    <source>
        <dbReference type="ARBA" id="ARBA00022723"/>
    </source>
</evidence>
<evidence type="ECO:0000256" key="2">
    <source>
        <dbReference type="ARBA" id="ARBA00001936"/>
    </source>
</evidence>
<evidence type="ECO:0000256" key="9">
    <source>
        <dbReference type="ARBA" id="ARBA00022842"/>
    </source>
</evidence>
<evidence type="ECO:0000256" key="3">
    <source>
        <dbReference type="ARBA" id="ARBA00001946"/>
    </source>
</evidence>
<dbReference type="Gene3D" id="3.40.1350.10">
    <property type="match status" value="1"/>
</dbReference>
<dbReference type="PANTHER" id="PTHR15749:SF4">
    <property type="entry name" value="FANCONI-ASSOCIATED NUCLEASE 1"/>
    <property type="match status" value="1"/>
</dbReference>
<dbReference type="GO" id="GO:0004528">
    <property type="term" value="F:phosphodiesterase I activity"/>
    <property type="evidence" value="ECO:0007669"/>
    <property type="project" value="UniProtKB-EC"/>
</dbReference>
<keyword evidence="7" id="KW-0479">Metal-binding</keyword>
<dbReference type="Pfam" id="PF18081">
    <property type="entry name" value="FANC_SAP"/>
    <property type="match status" value="1"/>
</dbReference>
<comment type="cofactor">
    <cofactor evidence="2">
        <name>Mn(2+)</name>
        <dbReference type="ChEBI" id="CHEBI:29035"/>
    </cofactor>
</comment>
<organism evidence="13 14">
    <name type="scientific">Comamonas serinivorans</name>
    <dbReference type="NCBI Taxonomy" id="1082851"/>
    <lineage>
        <taxon>Bacteria</taxon>
        <taxon>Pseudomonadati</taxon>
        <taxon>Pseudomonadota</taxon>
        <taxon>Betaproteobacteria</taxon>
        <taxon>Burkholderiales</taxon>
        <taxon>Comamonadaceae</taxon>
        <taxon>Comamonas</taxon>
    </lineage>
</organism>
<feature type="compositionally biased region" description="Pro residues" evidence="11">
    <location>
        <begin position="644"/>
        <end position="654"/>
    </location>
</feature>
<feature type="region of interest" description="Disordered" evidence="11">
    <location>
        <begin position="350"/>
        <end position="387"/>
    </location>
</feature>
<gene>
    <name evidence="13" type="ORF">CCO03_16035</name>
</gene>
<dbReference type="AlphaFoldDB" id="A0A1Y0ETJ7"/>
<dbReference type="GO" id="GO:0046872">
    <property type="term" value="F:metal ion binding"/>
    <property type="evidence" value="ECO:0007669"/>
    <property type="project" value="UniProtKB-KW"/>
</dbReference>
<evidence type="ECO:0000256" key="5">
    <source>
        <dbReference type="ARBA" id="ARBA00012029"/>
    </source>
</evidence>
<dbReference type="EC" id="3.1.4.1" evidence="5"/>
<evidence type="ECO:0000256" key="4">
    <source>
        <dbReference type="ARBA" id="ARBA00005533"/>
    </source>
</evidence>
<sequence length="686" mass="75419">MSLPPPRPAPTTPFTRPPSQALYYLHHFRQALAWLADRYADVLQPDEHGFIQQFHTLPESAQALLVRLVMRRGPWFRASRLVYAEIPDLGAAAAPLLRQGWLSADAPMRLDELFALHTKAELLPLLGTVSGAARLRKAELLQAWQAQAGVAADHTQTYADWHPQATEPVWRLMTDALCERLRLMFFGNLHQDWSAFVLADLGIFRHETVAFDAASRAFQSPADVDRYLTMAACRQDLADGADPDAVLQRLATCGSDNVWLERRRAKALWQVGQACERRQDWPLALRAYAQSSHPGARHRRMRVHERLGEFNAALALASAAQAAPEDEAERQRVARMLPRLQRQLGLPVSRAADRARLPAPTRQRGSATSGPPPASAAPEQPADGCTGGPDLPPRIALCLPRPATPQAVEVVVCRHWHRDEAPVHYVENTLFNALFGLLCWPAIFAPVPGAFFHPFQAGPADLSAADFATRRASEFARCLAALDDGSHAALIRARHAAKQGLQSPFVHWGAVTDDLLALALHCIPAAHLKVVFTRLLQDVTVNRSGFPDLVRFWPAERRYALVEVKGPGDKLQDNQLRWLRHFEAHGLPVQVCHVCWEDDADRDPAEAAPQVTQAAPRGRDEAGNEHLNAAWADAPWPLSSRAPALPPSPLPPTPGVAASAPPSPATRRARIATAVTTPAARREALP</sequence>
<keyword evidence="8" id="KW-0378">Hydrolase</keyword>
<dbReference type="Proteomes" id="UP000196138">
    <property type="component" value="Chromosome"/>
</dbReference>
<evidence type="ECO:0000313" key="14">
    <source>
        <dbReference type="Proteomes" id="UP000196138"/>
    </source>
</evidence>
<reference evidence="13 14" key="1">
    <citation type="submission" date="2017-05" db="EMBL/GenBank/DDBJ databases">
        <authorList>
            <person name="Song R."/>
            <person name="Chenine A.L."/>
            <person name="Ruprecht R.M."/>
        </authorList>
    </citation>
    <scope>NUCLEOTIDE SEQUENCE [LARGE SCALE GENOMIC DNA]</scope>
    <source>
        <strain evidence="13 14">DSM 26136</strain>
    </source>
</reference>
<dbReference type="InterPro" id="IPR011856">
    <property type="entry name" value="tRNA_endonuc-like_dom_sf"/>
</dbReference>
<keyword evidence="14" id="KW-1185">Reference proteome</keyword>
<protein>
    <recommendedName>
        <fullName evidence="5">phosphodiesterase I</fullName>
        <ecNumber evidence="5">3.1.4.1</ecNumber>
    </recommendedName>
</protein>
<accession>A0A1Y0ETJ7</accession>
<evidence type="ECO:0000256" key="11">
    <source>
        <dbReference type="SAM" id="MobiDB-lite"/>
    </source>
</evidence>
<dbReference type="Pfam" id="PF21315">
    <property type="entry name" value="FAN1_HTH"/>
    <property type="match status" value="1"/>
</dbReference>
<evidence type="ECO:0000256" key="10">
    <source>
        <dbReference type="ARBA" id="ARBA00023211"/>
    </source>
</evidence>
<dbReference type="SMART" id="SM00990">
    <property type="entry name" value="VRR_NUC"/>
    <property type="match status" value="1"/>
</dbReference>
<feature type="domain" description="VRR-NUC" evidence="12">
    <location>
        <begin position="482"/>
        <end position="596"/>
    </location>
</feature>
<comment type="cofactor">
    <cofactor evidence="3">
        <name>Mg(2+)</name>
        <dbReference type="ChEBI" id="CHEBI:18420"/>
    </cofactor>
</comment>
<comment type="catalytic activity">
    <reaction evidence="1">
        <text>Hydrolytically removes 5'-nucleotides successively from the 3'-hydroxy termini of 3'-hydroxy-terminated oligonucleotides.</text>
        <dbReference type="EC" id="3.1.4.1"/>
    </reaction>
</comment>
<dbReference type="InterPro" id="IPR014883">
    <property type="entry name" value="VRR_NUC"/>
</dbReference>
<dbReference type="InterPro" id="IPR033315">
    <property type="entry name" value="Fan1-like"/>
</dbReference>
<dbReference type="OrthoDB" id="9803913at2"/>
<dbReference type="RefSeq" id="WP_087284824.1">
    <property type="nucleotide sequence ID" value="NZ_CP021455.1"/>
</dbReference>
<feature type="region of interest" description="Disordered" evidence="11">
    <location>
        <begin position="637"/>
        <end position="686"/>
    </location>
</feature>